<dbReference type="Gene3D" id="4.10.60.10">
    <property type="entry name" value="Zinc finger, CCHC-type"/>
    <property type="match status" value="1"/>
</dbReference>
<dbReference type="InterPro" id="IPR021109">
    <property type="entry name" value="Peptidase_aspartic_dom_sf"/>
</dbReference>
<dbReference type="Proteomes" id="UP000007800">
    <property type="component" value="Unassembled WGS sequence"/>
</dbReference>
<dbReference type="InParanoid" id="C5L732"/>
<sequence>MSATAPERPTVEEVIPVVHGVVDQILEGPGVNKSRIGTVIRKGATLLAQYYGGHVPENWNEVIRAPGAAELIKDEIDRIFPLIYGEILFCVDDAGLDYADGARELAGVLSTRIIKTILKLTTIDEAAILFDGFIKVLATCNERSQSAMSIAPSTVNVSSAQEKNDDRVNIKDLPLIDGGEWGLAKLGVVSYDTWQYRIRLACSSYALRGRRACYYALRNLCGAERTYAHTCLTKEIPEGTEPLDYLLQRLQEEYGSVWSHGRARQQFQQAKKQSNESVVSFMSRLKSMAVALPGKCNVSEGELRQRFLDGIPPGLLAKIKSRYGPKIYEKKLESIVDSAEFFDSEYQQGRDTVIGRKGGGARPRFPENGKPQARDGGRQENVDRQFGKGNAISANLSNVYCYNCGKAGHFKRNCPDLSRNGGRSPSTVSTSGVAGEAQKPKGPGSPGKSAQPTGSVEVFVGEVRGVYAIGADDPVPKLACKFGQHAEFEADVLLDSGAASSLMADAVASQLIASNDACLRELKTPVKLSYAGAAEEVSHQEVIVPVQLERKTGEWFYLPFIVVKGSSRGILLGRSAMCCLNITLKFAGDSAENEQLRNVYEQASDQRSEMRSVAEEEKIDAIYVHIDQVIEEPSVIESSHPFPNDYDADRSEMACRGMARIILVMDDYLFVGSSDEIAFTESLYDCLWSRCGFNCSSEKRALWSADSPIRWLGAYWSFDADIPKLTMKRPVVERELHHPYTKRQIFSAAGVFLALTGGFCETLARAHADTLRRLSGGWADWDSPCQDSHVCNLLSKHFDCAKFYWKASSAEDENLRIYGSITDIEVRTDASKVGYGFVVVDRGLVDGTGNIYNSSAIVYSEAKGFNKKQDVWHCNRKELYGLAMCIRRLDTLLVLMPHLRSIRVGTDSRVTQKQSDPWALTSGSKALEKQAILRLRNMIIDLNFDWRRRSIRLEICHVIAAKNIHADMLSRAPEMTICIPVEKPEGEMIAPIAVEPTGETSSDSDNGVTVESSQNLGACDYGIGNDLLGWSCFIVPSYRRFVGLQQIFGAWRSTAGQSAAADDKSPDNCNGSRLQWLRYEQVRDAETNRAREALNSDPSLGEKATGFVYRLFLNKQNLLCRRILLKSGEGRKVLTQVVVPRRLMSEIAEAAHHQAAHAAFYEVSHKIAEVAWCPGMKKIIKQTVNACEPCQRSVVRPSDIAEETGGIGVPSGPFRTVGIDLYGPMRSPRVGMAATAKTEPPWYVVTFVCRYTGFTCFRLIPDCRGSTVVTEVEKVIVWQWGNVTDLIITDQGSQFCRHPGFSSLLLMNAMRHEVLPSRSPHLGGFYEVKHKVLGRCLRSMLQNAKMPDWELMLCIAANRINNSTPKDGAPSPFELVYGYSPKLPIARLLTADDNAAEEWERLRPKFLPSDPLHNAQVIADCRRRIKRRDHMLGIFREFWLDRRQHAAVESSKKSTGTQPLEAGDIVLITKDRNPKLGQYVRDEKYEIIGAKGKQCYSVKPVDGGAPMIVHAKNLRRFFTHDEDDPHVEEDHPTGDSGFSDEEPLAHGEGNPDSKVLDDAPHKGGEDHMSYPLLIDGTTESQNGTATTTPRRSKRDHERHFLEAIQGSTSRYGRSRRGRKL</sequence>
<evidence type="ECO:0000256" key="2">
    <source>
        <dbReference type="ARBA" id="ARBA00022695"/>
    </source>
</evidence>
<dbReference type="InterPro" id="IPR001584">
    <property type="entry name" value="Integrase_cat-core"/>
</dbReference>
<dbReference type="EMBL" id="GG679899">
    <property type="protein sequence ID" value="EER07294.1"/>
    <property type="molecule type" value="Genomic_DNA"/>
</dbReference>
<evidence type="ECO:0000256" key="4">
    <source>
        <dbReference type="ARBA" id="ARBA00022759"/>
    </source>
</evidence>
<dbReference type="GO" id="GO:0015074">
    <property type="term" value="P:DNA integration"/>
    <property type="evidence" value="ECO:0007669"/>
    <property type="project" value="InterPro"/>
</dbReference>
<dbReference type="Pfam" id="PF00098">
    <property type="entry name" value="zf-CCHC"/>
    <property type="match status" value="1"/>
</dbReference>
<evidence type="ECO:0000256" key="7">
    <source>
        <dbReference type="PROSITE-ProRule" id="PRU00047"/>
    </source>
</evidence>
<feature type="compositionally biased region" description="Basic and acidic residues" evidence="8">
    <location>
        <begin position="364"/>
        <end position="383"/>
    </location>
</feature>
<dbReference type="Gene3D" id="2.40.70.10">
    <property type="entry name" value="Acid Proteases"/>
    <property type="match status" value="1"/>
</dbReference>
<dbReference type="InterPro" id="IPR036397">
    <property type="entry name" value="RNaseH_sf"/>
</dbReference>
<feature type="region of interest" description="Disordered" evidence="8">
    <location>
        <begin position="350"/>
        <end position="383"/>
    </location>
</feature>
<evidence type="ECO:0000256" key="8">
    <source>
        <dbReference type="SAM" id="MobiDB-lite"/>
    </source>
</evidence>
<dbReference type="GeneID" id="9060063"/>
<dbReference type="InterPro" id="IPR001969">
    <property type="entry name" value="Aspartic_peptidase_AS"/>
</dbReference>
<evidence type="ECO:0000256" key="3">
    <source>
        <dbReference type="ARBA" id="ARBA00022722"/>
    </source>
</evidence>
<dbReference type="RefSeq" id="XP_002775478.1">
    <property type="nucleotide sequence ID" value="XM_002775432.1"/>
</dbReference>
<feature type="domain" description="Integrase catalytic" evidence="10">
    <location>
        <begin position="1209"/>
        <end position="1380"/>
    </location>
</feature>
<dbReference type="PROSITE" id="PS00141">
    <property type="entry name" value="ASP_PROTEASE"/>
    <property type="match status" value="1"/>
</dbReference>
<dbReference type="OrthoDB" id="1935586at2759"/>
<feature type="compositionally biased region" description="Polar residues" evidence="8">
    <location>
        <begin position="1577"/>
        <end position="1589"/>
    </location>
</feature>
<feature type="compositionally biased region" description="Basic and acidic residues" evidence="8">
    <location>
        <begin position="1543"/>
        <end position="1568"/>
    </location>
</feature>
<keyword evidence="12" id="KW-1185">Reference proteome</keyword>
<dbReference type="Pfam" id="PF17921">
    <property type="entry name" value="Integrase_H2C2"/>
    <property type="match status" value="1"/>
</dbReference>
<dbReference type="InterPro" id="IPR001878">
    <property type="entry name" value="Znf_CCHC"/>
</dbReference>
<dbReference type="GO" id="GO:0008270">
    <property type="term" value="F:zinc ion binding"/>
    <property type="evidence" value="ECO:0007669"/>
    <property type="project" value="UniProtKB-KW"/>
</dbReference>
<keyword evidence="7" id="KW-0862">Zinc</keyword>
<keyword evidence="6" id="KW-0695">RNA-directed DNA polymerase</keyword>
<keyword evidence="7" id="KW-0863">Zinc-finger</keyword>
<dbReference type="Gene3D" id="3.30.420.10">
    <property type="entry name" value="Ribonuclease H-like superfamily/Ribonuclease H"/>
    <property type="match status" value="1"/>
</dbReference>
<dbReference type="InterPro" id="IPR012337">
    <property type="entry name" value="RNaseH-like_sf"/>
</dbReference>
<dbReference type="PANTHER" id="PTHR37984">
    <property type="entry name" value="PROTEIN CBG26694"/>
    <property type="match status" value="1"/>
</dbReference>
<keyword evidence="4" id="KW-0255">Endonuclease</keyword>
<dbReference type="PROSITE" id="PS50158">
    <property type="entry name" value="ZF_CCHC"/>
    <property type="match status" value="1"/>
</dbReference>
<dbReference type="GO" id="GO:0006508">
    <property type="term" value="P:proteolysis"/>
    <property type="evidence" value="ECO:0007669"/>
    <property type="project" value="InterPro"/>
</dbReference>
<evidence type="ECO:0000256" key="5">
    <source>
        <dbReference type="ARBA" id="ARBA00022801"/>
    </source>
</evidence>
<dbReference type="InterPro" id="IPR041588">
    <property type="entry name" value="Integrase_H2C2"/>
</dbReference>
<feature type="region of interest" description="Disordered" evidence="8">
    <location>
        <begin position="414"/>
        <end position="453"/>
    </location>
</feature>
<feature type="compositionally biased region" description="Polar residues" evidence="8">
    <location>
        <begin position="421"/>
        <end position="432"/>
    </location>
</feature>
<feature type="region of interest" description="Disordered" evidence="8">
    <location>
        <begin position="1523"/>
        <end position="1620"/>
    </location>
</feature>
<dbReference type="SUPFAM" id="SSF53098">
    <property type="entry name" value="Ribonuclease H-like"/>
    <property type="match status" value="1"/>
</dbReference>
<evidence type="ECO:0000259" key="10">
    <source>
        <dbReference type="PROSITE" id="PS50994"/>
    </source>
</evidence>
<evidence type="ECO:0000259" key="9">
    <source>
        <dbReference type="PROSITE" id="PS50158"/>
    </source>
</evidence>
<evidence type="ECO:0000313" key="12">
    <source>
        <dbReference type="Proteomes" id="UP000007800"/>
    </source>
</evidence>
<reference evidence="11 12" key="1">
    <citation type="submission" date="2008-07" db="EMBL/GenBank/DDBJ databases">
        <authorList>
            <person name="El-Sayed N."/>
            <person name="Caler E."/>
            <person name="Inman J."/>
            <person name="Amedeo P."/>
            <person name="Hass B."/>
            <person name="Wortman J."/>
        </authorList>
    </citation>
    <scope>NUCLEOTIDE SEQUENCE [LARGE SCALE GENOMIC DNA]</scope>
    <source>
        <strain evidence="12">ATCC 50983 / TXsc</strain>
    </source>
</reference>
<dbReference type="GO" id="GO:0004519">
    <property type="term" value="F:endonuclease activity"/>
    <property type="evidence" value="ECO:0007669"/>
    <property type="project" value="UniProtKB-KW"/>
</dbReference>
<keyword evidence="1" id="KW-0808">Transferase</keyword>
<dbReference type="Gene3D" id="1.10.340.70">
    <property type="match status" value="1"/>
</dbReference>
<dbReference type="CDD" id="cd00303">
    <property type="entry name" value="retropepsin_like"/>
    <property type="match status" value="1"/>
</dbReference>
<dbReference type="SUPFAM" id="SSF57756">
    <property type="entry name" value="Retrovirus zinc finger-like domains"/>
    <property type="match status" value="1"/>
</dbReference>
<keyword evidence="2" id="KW-0548">Nucleotidyltransferase</keyword>
<dbReference type="InterPro" id="IPR050951">
    <property type="entry name" value="Retrovirus_Pol_polyprotein"/>
</dbReference>
<dbReference type="GO" id="GO:0003964">
    <property type="term" value="F:RNA-directed DNA polymerase activity"/>
    <property type="evidence" value="ECO:0007669"/>
    <property type="project" value="UniProtKB-KW"/>
</dbReference>
<keyword evidence="5" id="KW-0378">Hydrolase</keyword>
<keyword evidence="7" id="KW-0479">Metal-binding</keyword>
<proteinExistence type="predicted"/>
<dbReference type="GO" id="GO:0004190">
    <property type="term" value="F:aspartic-type endopeptidase activity"/>
    <property type="evidence" value="ECO:0007669"/>
    <property type="project" value="InterPro"/>
</dbReference>
<gene>
    <name evidence="11" type="ORF">Pmar_PMAR020455</name>
</gene>
<evidence type="ECO:0000313" key="11">
    <source>
        <dbReference type="EMBL" id="EER07294.1"/>
    </source>
</evidence>
<accession>C5L732</accession>
<evidence type="ECO:0000256" key="1">
    <source>
        <dbReference type="ARBA" id="ARBA00022679"/>
    </source>
</evidence>
<protein>
    <submittedName>
        <fullName evidence="11">Gag/pol/env polyprotein, putative</fullName>
    </submittedName>
</protein>
<organism evidence="12">
    <name type="scientific">Perkinsus marinus (strain ATCC 50983 / TXsc)</name>
    <dbReference type="NCBI Taxonomy" id="423536"/>
    <lineage>
        <taxon>Eukaryota</taxon>
        <taxon>Sar</taxon>
        <taxon>Alveolata</taxon>
        <taxon>Perkinsozoa</taxon>
        <taxon>Perkinsea</taxon>
        <taxon>Perkinsida</taxon>
        <taxon>Perkinsidae</taxon>
        <taxon>Perkinsus</taxon>
    </lineage>
</organism>
<evidence type="ECO:0000256" key="6">
    <source>
        <dbReference type="ARBA" id="ARBA00022918"/>
    </source>
</evidence>
<dbReference type="SMART" id="SM00343">
    <property type="entry name" value="ZnF_C2HC"/>
    <property type="match status" value="1"/>
</dbReference>
<dbReference type="PANTHER" id="PTHR37984:SF5">
    <property type="entry name" value="PROTEIN NYNRIN-LIKE"/>
    <property type="match status" value="1"/>
</dbReference>
<keyword evidence="3" id="KW-0540">Nuclease</keyword>
<name>C5L732_PERM5</name>
<dbReference type="InterPro" id="IPR036875">
    <property type="entry name" value="Znf_CCHC_sf"/>
</dbReference>
<feature type="domain" description="CCHC-type" evidence="9">
    <location>
        <begin position="401"/>
        <end position="416"/>
    </location>
</feature>
<dbReference type="GO" id="GO:0003676">
    <property type="term" value="F:nucleic acid binding"/>
    <property type="evidence" value="ECO:0007669"/>
    <property type="project" value="InterPro"/>
</dbReference>
<dbReference type="PROSITE" id="PS50994">
    <property type="entry name" value="INTEGRASE"/>
    <property type="match status" value="1"/>
</dbReference>